<accession>A0A9D4E1H0</accession>
<organism evidence="1 2">
    <name type="scientific">Dreissena polymorpha</name>
    <name type="common">Zebra mussel</name>
    <name type="synonym">Mytilus polymorpha</name>
    <dbReference type="NCBI Taxonomy" id="45954"/>
    <lineage>
        <taxon>Eukaryota</taxon>
        <taxon>Metazoa</taxon>
        <taxon>Spiralia</taxon>
        <taxon>Lophotrochozoa</taxon>
        <taxon>Mollusca</taxon>
        <taxon>Bivalvia</taxon>
        <taxon>Autobranchia</taxon>
        <taxon>Heteroconchia</taxon>
        <taxon>Euheterodonta</taxon>
        <taxon>Imparidentia</taxon>
        <taxon>Neoheterodontei</taxon>
        <taxon>Myida</taxon>
        <taxon>Dreissenoidea</taxon>
        <taxon>Dreissenidae</taxon>
        <taxon>Dreissena</taxon>
    </lineage>
</organism>
<dbReference type="EMBL" id="JAIWYP010000009">
    <property type="protein sequence ID" value="KAH3770324.1"/>
    <property type="molecule type" value="Genomic_DNA"/>
</dbReference>
<sequence>MQEMNANDSPLDDMTVTLVPELGSTRVPPTLQPAHNQAQQYQGTWERKYLVLIFNHSCKTSTRTSLWKL</sequence>
<dbReference type="AlphaFoldDB" id="A0A9D4E1H0"/>
<dbReference type="Proteomes" id="UP000828390">
    <property type="component" value="Unassembled WGS sequence"/>
</dbReference>
<comment type="caution">
    <text evidence="1">The sequence shown here is derived from an EMBL/GenBank/DDBJ whole genome shotgun (WGS) entry which is preliminary data.</text>
</comment>
<protein>
    <submittedName>
        <fullName evidence="1">Uncharacterized protein</fullName>
    </submittedName>
</protein>
<keyword evidence="2" id="KW-1185">Reference proteome</keyword>
<evidence type="ECO:0000313" key="2">
    <source>
        <dbReference type="Proteomes" id="UP000828390"/>
    </source>
</evidence>
<proteinExistence type="predicted"/>
<reference evidence="1" key="1">
    <citation type="journal article" date="2019" name="bioRxiv">
        <title>The Genome of the Zebra Mussel, Dreissena polymorpha: A Resource for Invasive Species Research.</title>
        <authorList>
            <person name="McCartney M.A."/>
            <person name="Auch B."/>
            <person name="Kono T."/>
            <person name="Mallez S."/>
            <person name="Zhang Y."/>
            <person name="Obille A."/>
            <person name="Becker A."/>
            <person name="Abrahante J.E."/>
            <person name="Garbe J."/>
            <person name="Badalamenti J.P."/>
            <person name="Herman A."/>
            <person name="Mangelson H."/>
            <person name="Liachko I."/>
            <person name="Sullivan S."/>
            <person name="Sone E.D."/>
            <person name="Koren S."/>
            <person name="Silverstein K.A.T."/>
            <person name="Beckman K.B."/>
            <person name="Gohl D.M."/>
        </authorList>
    </citation>
    <scope>NUCLEOTIDE SEQUENCE</scope>
    <source>
        <strain evidence="1">Duluth1</strain>
        <tissue evidence="1">Whole animal</tissue>
    </source>
</reference>
<name>A0A9D4E1H0_DREPO</name>
<evidence type="ECO:0000313" key="1">
    <source>
        <dbReference type="EMBL" id="KAH3770324.1"/>
    </source>
</evidence>
<gene>
    <name evidence="1" type="ORF">DPMN_171608</name>
</gene>
<reference evidence="1" key="2">
    <citation type="submission" date="2020-11" db="EMBL/GenBank/DDBJ databases">
        <authorList>
            <person name="McCartney M.A."/>
            <person name="Auch B."/>
            <person name="Kono T."/>
            <person name="Mallez S."/>
            <person name="Becker A."/>
            <person name="Gohl D.M."/>
            <person name="Silverstein K.A.T."/>
            <person name="Koren S."/>
            <person name="Bechman K.B."/>
            <person name="Herman A."/>
            <person name="Abrahante J.E."/>
            <person name="Garbe J."/>
        </authorList>
    </citation>
    <scope>NUCLEOTIDE SEQUENCE</scope>
    <source>
        <strain evidence="1">Duluth1</strain>
        <tissue evidence="1">Whole animal</tissue>
    </source>
</reference>